<keyword evidence="1" id="KW-1133">Transmembrane helix</keyword>
<feature type="transmembrane region" description="Helical" evidence="1">
    <location>
        <begin position="90"/>
        <end position="108"/>
    </location>
</feature>
<accession>A0A8S5RWV4</accession>
<keyword evidence="1" id="KW-0472">Membrane</keyword>
<sequence length="194" mass="22676">MSNNLIELKYDRVKGFFDEMIAKYEVEYQNNKTTTEKIYVSNVRRVLESILIIFIMIAFCGGLIWFIKSGSNYTKTEFTDKFIKVIDEDVIPLLAPFVGIIFVGLINIKLMKVILGIRPNNETRTITKTLSKKKYFTKIKADMLYYVRYNLSYSITENMLIFDKYGMIIGPDLSTNENKKIFGEVEHKLEQKNE</sequence>
<protein>
    <submittedName>
        <fullName evidence="2">Uncharacterized protein</fullName>
    </submittedName>
</protein>
<feature type="transmembrane region" description="Helical" evidence="1">
    <location>
        <begin position="46"/>
        <end position="67"/>
    </location>
</feature>
<organism evidence="2">
    <name type="scientific">Siphoviridae sp. ctHip2</name>
    <dbReference type="NCBI Taxonomy" id="2827830"/>
    <lineage>
        <taxon>Viruses</taxon>
        <taxon>Duplodnaviria</taxon>
        <taxon>Heunggongvirae</taxon>
        <taxon>Uroviricota</taxon>
        <taxon>Caudoviricetes</taxon>
    </lineage>
</organism>
<evidence type="ECO:0000313" key="2">
    <source>
        <dbReference type="EMBL" id="DAF42987.1"/>
    </source>
</evidence>
<dbReference type="EMBL" id="BK032497">
    <property type="protein sequence ID" value="DAF42987.1"/>
    <property type="molecule type" value="Genomic_DNA"/>
</dbReference>
<reference evidence="2" key="1">
    <citation type="journal article" date="2021" name="Proc. Natl. Acad. Sci. U.S.A.">
        <title>A Catalog of Tens of Thousands of Viruses from Human Metagenomes Reveals Hidden Associations with Chronic Diseases.</title>
        <authorList>
            <person name="Tisza M.J."/>
            <person name="Buck C.B."/>
        </authorList>
    </citation>
    <scope>NUCLEOTIDE SEQUENCE</scope>
    <source>
        <strain evidence="2">CtHip2</strain>
    </source>
</reference>
<name>A0A8S5RWV4_9CAUD</name>
<keyword evidence="1" id="KW-0812">Transmembrane</keyword>
<evidence type="ECO:0000256" key="1">
    <source>
        <dbReference type="SAM" id="Phobius"/>
    </source>
</evidence>
<proteinExistence type="predicted"/>